<evidence type="ECO:0000256" key="1">
    <source>
        <dbReference type="ARBA" id="ARBA00004370"/>
    </source>
</evidence>
<organism evidence="13 14">
    <name type="scientific">Alsobacter metallidurans</name>
    <dbReference type="NCBI Taxonomy" id="340221"/>
    <lineage>
        <taxon>Bacteria</taxon>
        <taxon>Pseudomonadati</taxon>
        <taxon>Pseudomonadota</taxon>
        <taxon>Alphaproteobacteria</taxon>
        <taxon>Hyphomicrobiales</taxon>
        <taxon>Alsobacteraceae</taxon>
        <taxon>Alsobacter</taxon>
    </lineage>
</organism>
<keyword evidence="6 10" id="KW-1133">Transmembrane helix</keyword>
<evidence type="ECO:0000256" key="7">
    <source>
        <dbReference type="ARBA" id="ARBA00023004"/>
    </source>
</evidence>
<keyword evidence="14" id="KW-1185">Reference proteome</keyword>
<keyword evidence="11" id="KW-0732">Signal</keyword>
<dbReference type="PRINTS" id="PR00603">
    <property type="entry name" value="CYTOCHROMEC1"/>
</dbReference>
<protein>
    <recommendedName>
        <fullName evidence="2">Cytochrome c1</fullName>
    </recommendedName>
</protein>
<feature type="binding site" description="covalent" evidence="9">
    <location>
        <position position="59"/>
    </location>
    <ligand>
        <name>heme c</name>
        <dbReference type="ChEBI" id="CHEBI:61717"/>
    </ligand>
</feature>
<feature type="signal peptide" evidence="11">
    <location>
        <begin position="1"/>
        <end position="22"/>
    </location>
</feature>
<feature type="transmembrane region" description="Helical" evidence="10">
    <location>
        <begin position="253"/>
        <end position="270"/>
    </location>
</feature>
<evidence type="ECO:0000256" key="10">
    <source>
        <dbReference type="SAM" id="Phobius"/>
    </source>
</evidence>
<feature type="chain" id="PRO_5036942150" description="Cytochrome c1" evidence="11">
    <location>
        <begin position="23"/>
        <end position="286"/>
    </location>
</feature>
<dbReference type="GO" id="GO:0046872">
    <property type="term" value="F:metal ion binding"/>
    <property type="evidence" value="ECO:0007669"/>
    <property type="project" value="UniProtKB-KW"/>
</dbReference>
<dbReference type="Gene3D" id="1.10.760.10">
    <property type="entry name" value="Cytochrome c-like domain"/>
    <property type="match status" value="1"/>
</dbReference>
<evidence type="ECO:0000256" key="3">
    <source>
        <dbReference type="ARBA" id="ARBA00022617"/>
    </source>
</evidence>
<dbReference type="Pfam" id="PF02167">
    <property type="entry name" value="Cytochrom_C1"/>
    <property type="match status" value="1"/>
</dbReference>
<dbReference type="SUPFAM" id="SSF46626">
    <property type="entry name" value="Cytochrome c"/>
    <property type="match status" value="1"/>
</dbReference>
<evidence type="ECO:0000256" key="8">
    <source>
        <dbReference type="ARBA" id="ARBA00023136"/>
    </source>
</evidence>
<accession>A0A917I957</accession>
<keyword evidence="7 9" id="KW-0408">Iron</keyword>
<keyword evidence="5 9" id="KW-0479">Metal-binding</keyword>
<dbReference type="GO" id="GO:0016020">
    <property type="term" value="C:membrane"/>
    <property type="evidence" value="ECO:0007669"/>
    <property type="project" value="UniProtKB-SubCell"/>
</dbReference>
<keyword evidence="4 10" id="KW-0812">Transmembrane</keyword>
<evidence type="ECO:0000313" key="13">
    <source>
        <dbReference type="EMBL" id="GGH28685.1"/>
    </source>
</evidence>
<dbReference type="PANTHER" id="PTHR10266:SF3">
    <property type="entry name" value="CYTOCHROME C1, HEME PROTEIN, MITOCHONDRIAL"/>
    <property type="match status" value="1"/>
</dbReference>
<dbReference type="PANTHER" id="PTHR10266">
    <property type="entry name" value="CYTOCHROME C1"/>
    <property type="match status" value="1"/>
</dbReference>
<evidence type="ECO:0000313" key="14">
    <source>
        <dbReference type="Proteomes" id="UP000603912"/>
    </source>
</evidence>
<dbReference type="PROSITE" id="PS51007">
    <property type="entry name" value="CYTC"/>
    <property type="match status" value="1"/>
</dbReference>
<evidence type="ECO:0000259" key="12">
    <source>
        <dbReference type="PROSITE" id="PS51007"/>
    </source>
</evidence>
<evidence type="ECO:0000256" key="11">
    <source>
        <dbReference type="SAM" id="SignalP"/>
    </source>
</evidence>
<reference evidence="13" key="1">
    <citation type="journal article" date="2014" name="Int. J. Syst. Evol. Microbiol.">
        <title>Complete genome sequence of Corynebacterium casei LMG S-19264T (=DSM 44701T), isolated from a smear-ripened cheese.</title>
        <authorList>
            <consortium name="US DOE Joint Genome Institute (JGI-PGF)"/>
            <person name="Walter F."/>
            <person name="Albersmeier A."/>
            <person name="Kalinowski J."/>
            <person name="Ruckert C."/>
        </authorList>
    </citation>
    <scope>NUCLEOTIDE SEQUENCE</scope>
    <source>
        <strain evidence="13">CGMCC 1.12214</strain>
    </source>
</reference>
<evidence type="ECO:0000256" key="2">
    <source>
        <dbReference type="ARBA" id="ARBA00016165"/>
    </source>
</evidence>
<dbReference type="Proteomes" id="UP000603912">
    <property type="component" value="Unassembled WGS sequence"/>
</dbReference>
<comment type="cofactor">
    <cofactor evidence="9">
        <name>heme c</name>
        <dbReference type="ChEBI" id="CHEBI:61717"/>
    </cofactor>
    <text evidence="9">Binds 1 heme c group covalently per subunit.</text>
</comment>
<name>A0A917I957_9HYPH</name>
<gene>
    <name evidence="13" type="ORF">GCM10007036_38050</name>
</gene>
<comment type="caution">
    <text evidence="13">The sequence shown here is derived from an EMBL/GenBank/DDBJ whole genome shotgun (WGS) entry which is preliminary data.</text>
</comment>
<evidence type="ECO:0000256" key="5">
    <source>
        <dbReference type="ARBA" id="ARBA00022723"/>
    </source>
</evidence>
<evidence type="ECO:0000256" key="4">
    <source>
        <dbReference type="ARBA" id="ARBA00022692"/>
    </source>
</evidence>
<evidence type="ECO:0000256" key="6">
    <source>
        <dbReference type="ARBA" id="ARBA00022989"/>
    </source>
</evidence>
<dbReference type="GO" id="GO:0009055">
    <property type="term" value="F:electron transfer activity"/>
    <property type="evidence" value="ECO:0007669"/>
    <property type="project" value="InterPro"/>
</dbReference>
<comment type="subcellular location">
    <subcellularLocation>
        <location evidence="1">Membrane</location>
    </subcellularLocation>
</comment>
<dbReference type="RefSeq" id="WP_244643932.1">
    <property type="nucleotide sequence ID" value="NZ_BMES01000002.1"/>
</dbReference>
<feature type="binding site" description="covalent" evidence="9">
    <location>
        <position position="203"/>
    </location>
    <ligand>
        <name>heme c</name>
        <dbReference type="ChEBI" id="CHEBI:61717"/>
    </ligand>
</feature>
<dbReference type="InterPro" id="IPR002326">
    <property type="entry name" value="Cyt_c1"/>
</dbReference>
<dbReference type="InterPro" id="IPR036909">
    <property type="entry name" value="Cyt_c-like_dom_sf"/>
</dbReference>
<dbReference type="InterPro" id="IPR009056">
    <property type="entry name" value="Cyt_c-like_dom"/>
</dbReference>
<keyword evidence="8 10" id="KW-0472">Membrane</keyword>
<evidence type="ECO:0000256" key="9">
    <source>
        <dbReference type="PIRSR" id="PIRSR602326-1"/>
    </source>
</evidence>
<dbReference type="AlphaFoldDB" id="A0A917I957"/>
<dbReference type="EMBL" id="BMES01000002">
    <property type="protein sequence ID" value="GGH28685.1"/>
    <property type="molecule type" value="Genomic_DNA"/>
</dbReference>
<feature type="domain" description="Cytochrome c" evidence="12">
    <location>
        <begin position="46"/>
        <end position="178"/>
    </location>
</feature>
<reference evidence="13" key="2">
    <citation type="submission" date="2020-09" db="EMBL/GenBank/DDBJ databases">
        <authorList>
            <person name="Sun Q."/>
            <person name="Zhou Y."/>
        </authorList>
    </citation>
    <scope>NUCLEOTIDE SEQUENCE</scope>
    <source>
        <strain evidence="13">CGMCC 1.12214</strain>
    </source>
</reference>
<feature type="binding site" description="covalent" evidence="9">
    <location>
        <position position="62"/>
    </location>
    <ligand>
        <name>heme c</name>
        <dbReference type="ChEBI" id="CHEBI:61717"/>
    </ligand>
</feature>
<sequence length="286" mass="31487">MLRFAAGALALLGVGASGAVLAAEGTPVPPRQSWTFSGPFGHFDATQLQRGFKVYREVCANCHSVRLLAFRNLAEEGGPHFSEAQVKALAAEYKVTDGPNDSGEMFQRPARPADRFPPPFANRQAAEAANGGAYPPDFSVLAKARTYERGFPWFVFDMFTQFQEQGVDYITALMLGYEEPAHGVEVPAGKYYNTYFPGHIISMPKPLSDGQVEYPKGPDGKPQAPETVAQYAKDVSAFMMWSAEPHLEARKQIGFRILSFLLVFAGLLYFTKKKIWSKVEGHAVSH</sequence>
<proteinExistence type="predicted"/>
<dbReference type="GO" id="GO:0020037">
    <property type="term" value="F:heme binding"/>
    <property type="evidence" value="ECO:0007669"/>
    <property type="project" value="InterPro"/>
</dbReference>
<feature type="binding site" description="covalent" evidence="9">
    <location>
        <position position="63"/>
    </location>
    <ligand>
        <name>heme c</name>
        <dbReference type="ChEBI" id="CHEBI:61717"/>
    </ligand>
</feature>
<keyword evidence="3 9" id="KW-0349">Heme</keyword>
<dbReference type="Gene3D" id="1.20.5.100">
    <property type="entry name" value="Cytochrome c1, transmembrane anchor, C-terminal"/>
    <property type="match status" value="1"/>
</dbReference>